<dbReference type="Proteomes" id="UP001159364">
    <property type="component" value="Linkage Group LG05"/>
</dbReference>
<feature type="coiled-coil region" evidence="8">
    <location>
        <begin position="1874"/>
        <end position="1936"/>
    </location>
</feature>
<keyword evidence="3 7" id="KW-0067">ATP-binding</keyword>
<dbReference type="SMART" id="SM00129">
    <property type="entry name" value="KISc"/>
    <property type="match status" value="1"/>
</dbReference>
<dbReference type="FunFam" id="3.40.850.10:FF:000033">
    <property type="entry name" value="Kinesin-like protein KIN-12E"/>
    <property type="match status" value="1"/>
</dbReference>
<evidence type="ECO:0000256" key="4">
    <source>
        <dbReference type="ARBA" id="ARBA00023054"/>
    </source>
</evidence>
<feature type="compositionally biased region" description="Low complexity" evidence="9">
    <location>
        <begin position="1"/>
        <end position="15"/>
    </location>
</feature>
<keyword evidence="5 7" id="KW-0505">Motor protein</keyword>
<gene>
    <name evidence="11" type="ORF">K2173_022560</name>
</gene>
<feature type="compositionally biased region" description="Basic and acidic residues" evidence="9">
    <location>
        <begin position="53"/>
        <end position="62"/>
    </location>
</feature>
<feature type="coiled-coil region" evidence="8">
    <location>
        <begin position="1712"/>
        <end position="1838"/>
    </location>
</feature>
<reference evidence="11 12" key="1">
    <citation type="submission" date="2021-09" db="EMBL/GenBank/DDBJ databases">
        <title>Genomic insights and catalytic innovation underlie evolution of tropane alkaloids biosynthesis.</title>
        <authorList>
            <person name="Wang Y.-J."/>
            <person name="Tian T."/>
            <person name="Huang J.-P."/>
            <person name="Huang S.-X."/>
        </authorList>
    </citation>
    <scope>NUCLEOTIDE SEQUENCE [LARGE SCALE GENOMIC DNA]</scope>
    <source>
        <strain evidence="11">KIB-2018</strain>
        <tissue evidence="11">Leaf</tissue>
    </source>
</reference>
<dbReference type="InterPro" id="IPR001752">
    <property type="entry name" value="Kinesin_motor_dom"/>
</dbReference>
<dbReference type="SUPFAM" id="SSF52540">
    <property type="entry name" value="P-loop containing nucleoside triphosphate hydrolases"/>
    <property type="match status" value="1"/>
</dbReference>
<dbReference type="PANTHER" id="PTHR37739">
    <property type="entry name" value="KINESIN-LIKE PROTEIN KIN-12D"/>
    <property type="match status" value="1"/>
</dbReference>
<dbReference type="InterPro" id="IPR044986">
    <property type="entry name" value="KIF15/KIN-12"/>
</dbReference>
<sequence length="2297" mass="262135">MSQEVSASASSSSSSPYVCSENQFESAVPYAFPPPRTPLNSIPDPSQCSNDPRLSENKHKLDGIGTTRHNAASAAAATPKTKTAHSEPTSAHNTPARRSSLYSTTPLHRTSSKTRQQHITSSFTPTTPISADAPQFELHQDPSFWKDHNVQVLIRVRPLNNMERVSQGYGRCLRQESAQSLLWLGHPETRFTFDHVASETISQEKLFRIAGLPMVENCISGYNSCMFAYGQTGSGKTYTMMGDINQVDGTLGDNCGITTRIFHCLFSRIKEEEESRRAENLKFSCKCSFLEIYNEQITDLLEPSSTNLQLREDMKKGVYVENLTEYNVTTVDDVTKLLLQGAANRKISATYMNSESSRSHSVFTCTIESWWEKDSMNHFRFARLNLVDLAGSERQKSSGADGDRLKEAANINKSLSTLGLVIMSLVDLAHGKQRHVPYRDSRLTFLLQDSLGGNSKTTIIANVSPSTCSAHETLSTLKFAQRAKLIQNNAKVNEDASGDVGALQQQIQQLKDQLSSLMKYNGHPRSFSACMPRFGQSRLADLSEIYNFCEDGAATINQDALDLGNKRMKQMEAALVGALRREKMAENVIQELEAEIEKMNQFACQREEEMQHTNMMLTVQLEKIKQMEKLSNGSRPSDHCLLEQNRALKEEIQLLRARIEKIPELTDFALENARLHKQRQLFQSFYEQGEREKLLGEISQLRDQLLDRHERNPIASRYDNQEHDTRKELEACRKLNSQLFREIDELREQVIMYVKRSGQTAFENVTDSYPLDPEEFRHTDKYSLVETVSTASDSGDDVDSHIQEYDAALLYKHGSDVVANSGSIVQPRNSQKELIKTRVLGRAVESEQIESLELEYLRKPDSSSVMNGSDDLKIKSLQAKLDMITKDLEEASLRNCQYQELQESQLAHQRENELVRKEVEMETSRTIIDLQEELMSLKWELNEKLCCMDEENMRLRNAMAAKEEELMMLRKEWERATLELTNFLVEGAKSLKDASSQIESIACSFPQGNVWISEKVVRAARACIDKEETIMQLHESLADAQQMVVDMELKVNSLKEATMALNDFPQADRDDNTEEAFHLRALLNEKNNMLKLLESEVKDKEDHIHEAEKRADAAFVLVKWLSDQYKVSYHNSTERSTRISELVSPTGSDKPFEGSIDAHTWDAEATEAQNELKNLIFESHNAIKTCYRDVEVHMAASQGDILEVSTTYMRLVQELVEETHELRCKTAAVKDHMSSRPSAVKMQGLKPPNSIEPGFLHLIRDEVAKVNDSLKIIHDSFDTKARADCCISTDEYLTETDSWSADSSTSSSSTLGHGIPSKNNFSGDMLDKFLYTCHSKFSSNISKQMVKPKFQKSSVVESEKRLNKFQKHDEVMSFSLRNELDMTFTAFNKLYNRLTRVFNWNDVVDNSGSQDSMDVVRSCVLRQEIADAYCHNAGEVVADKKASHASVFLSNCVEAHATMKEADHMLNALMKANESGKQLNVMWKKASEGLMSERSLLIEENWQLKSSLDLKEGENKLLFDEISLGFIELTNSISLLEGYFLEMQKEMDSYRMLYSDLLSMGREMLYTVCNSRSLLVDVCSEILEKGFACFVFYQCLAAGINHRISSSNVQPHLYPFRSSEHAMASNTLQHSCSSIQDRVLFERDQNEFINLDQKELNPLQHDLVNENLSLRRELERKDVLLKGLFFDFSLLQETASNRKDRKDETQKLVLALNSVRHDLDQKTNQLENLQFQLRQVECQLLDTENALSISNSNLEQAQETSTSLSEQNAELRMLLKDIYLKNSEAEEHLEEYKQVVKGLEEEIIHLTTFAERNSHASAETIEKELAKVTNERDQFCREICSLNDELEMANVLADEKEAISVEARQESEASKLYAEQKEEEVKILENSVEELEYTVNVLEKKVCEMSEEVERHRLMRDSLEMELRCLRHRLSTVENLSDVMDSENREFSNNEHHISRRLELHEAHNQIRLLKNDIADKEKELKQSKEYISELVLHSEAQASQFQEKYKTLEAMIREVKTKLSNSEPETSTWEKSVKSSTRVRGSSSPLRCITNLVQQINLEKDEELTVKKLRIKELETVLTDRQKEVCMLNARLAAAENMTHDVIRDLLGVRLDMTNYANLIDQHQLQKLVEDSHQQMEELREKEQEILNLKNQINDLTKERESCMCEINEKATEILAAHVTIEQLKERDQLLSAHNGMLKMDKSNLLRRNAELDEMAKALLGTHGNQKQIQKVSKDEGKSVLKLGGFDLAQKLSHSERLLSRANNELVQYHRASASHAHVKTNARHRIQTQKVESLT</sequence>
<feature type="coiled-coil region" evidence="8">
    <location>
        <begin position="493"/>
        <end position="520"/>
    </location>
</feature>
<dbReference type="EMBL" id="JAIWQS010000005">
    <property type="protein sequence ID" value="KAJ8766501.1"/>
    <property type="molecule type" value="Genomic_DNA"/>
</dbReference>
<evidence type="ECO:0000256" key="5">
    <source>
        <dbReference type="ARBA" id="ARBA00023175"/>
    </source>
</evidence>
<dbReference type="PANTHER" id="PTHR37739:SF18">
    <property type="entry name" value="KINESIN-LIKE PROTEIN KIN-12C"/>
    <property type="match status" value="1"/>
</dbReference>
<keyword evidence="1" id="KW-0493">Microtubule</keyword>
<feature type="compositionally biased region" description="Polar residues" evidence="9">
    <location>
        <begin position="87"/>
        <end position="109"/>
    </location>
</feature>
<feature type="coiled-coil region" evidence="8">
    <location>
        <begin position="1960"/>
        <end position="2019"/>
    </location>
</feature>
<dbReference type="PRINTS" id="PR00380">
    <property type="entry name" value="KINESINHEAVY"/>
</dbReference>
<feature type="compositionally biased region" description="Low complexity" evidence="9">
    <location>
        <begin position="119"/>
        <end position="130"/>
    </location>
</feature>
<feature type="compositionally biased region" description="Polar residues" evidence="9">
    <location>
        <begin position="38"/>
        <end position="52"/>
    </location>
</feature>
<dbReference type="Gene3D" id="3.40.850.10">
    <property type="entry name" value="Kinesin motor domain"/>
    <property type="match status" value="1"/>
</dbReference>
<feature type="coiled-coil region" evidence="8">
    <location>
        <begin position="575"/>
        <end position="602"/>
    </location>
</feature>
<feature type="binding site" evidence="7">
    <location>
        <begin position="230"/>
        <end position="237"/>
    </location>
    <ligand>
        <name>ATP</name>
        <dbReference type="ChEBI" id="CHEBI:30616"/>
    </ligand>
</feature>
<evidence type="ECO:0000256" key="8">
    <source>
        <dbReference type="SAM" id="Coils"/>
    </source>
</evidence>
<dbReference type="GO" id="GO:0005524">
    <property type="term" value="F:ATP binding"/>
    <property type="evidence" value="ECO:0007669"/>
    <property type="project" value="UniProtKB-UniRule"/>
</dbReference>
<proteinExistence type="inferred from homology"/>
<feature type="coiled-coil region" evidence="8">
    <location>
        <begin position="1083"/>
        <end position="1110"/>
    </location>
</feature>
<dbReference type="PROSITE" id="PS00411">
    <property type="entry name" value="KINESIN_MOTOR_1"/>
    <property type="match status" value="1"/>
</dbReference>
<feature type="coiled-coil region" evidence="8">
    <location>
        <begin position="952"/>
        <end position="979"/>
    </location>
</feature>
<evidence type="ECO:0000313" key="12">
    <source>
        <dbReference type="Proteomes" id="UP001159364"/>
    </source>
</evidence>
<dbReference type="InterPro" id="IPR036961">
    <property type="entry name" value="Kinesin_motor_dom_sf"/>
</dbReference>
<feature type="compositionally biased region" description="Basic residues" evidence="9">
    <location>
        <begin position="2278"/>
        <end position="2289"/>
    </location>
</feature>
<evidence type="ECO:0000256" key="9">
    <source>
        <dbReference type="SAM" id="MobiDB-lite"/>
    </source>
</evidence>
<accession>A0AAV8TJA1</accession>
<dbReference type="PROSITE" id="PS50067">
    <property type="entry name" value="KINESIN_MOTOR_2"/>
    <property type="match status" value="1"/>
</dbReference>
<feature type="coiled-coil region" evidence="8">
    <location>
        <begin position="874"/>
        <end position="918"/>
    </location>
</feature>
<keyword evidence="4 8" id="KW-0175">Coiled coil</keyword>
<evidence type="ECO:0000259" key="10">
    <source>
        <dbReference type="PROSITE" id="PS50067"/>
    </source>
</evidence>
<evidence type="ECO:0000256" key="1">
    <source>
        <dbReference type="ARBA" id="ARBA00022701"/>
    </source>
</evidence>
<name>A0AAV8TJA1_9ROSI</name>
<dbReference type="GO" id="GO:0008017">
    <property type="term" value="F:microtubule binding"/>
    <property type="evidence" value="ECO:0007669"/>
    <property type="project" value="InterPro"/>
</dbReference>
<dbReference type="GO" id="GO:0003777">
    <property type="term" value="F:microtubule motor activity"/>
    <property type="evidence" value="ECO:0007669"/>
    <property type="project" value="InterPro"/>
</dbReference>
<feature type="coiled-coil region" evidence="8">
    <location>
        <begin position="2123"/>
        <end position="2167"/>
    </location>
</feature>
<evidence type="ECO:0000256" key="6">
    <source>
        <dbReference type="ARBA" id="ARBA00034488"/>
    </source>
</evidence>
<feature type="region of interest" description="Disordered" evidence="9">
    <location>
        <begin position="2276"/>
        <end position="2297"/>
    </location>
</feature>
<dbReference type="InterPro" id="IPR019821">
    <property type="entry name" value="Kinesin_motor_CS"/>
</dbReference>
<dbReference type="CDD" id="cd01373">
    <property type="entry name" value="KISc_KLP2_like"/>
    <property type="match status" value="1"/>
</dbReference>
<organism evidence="11 12">
    <name type="scientific">Erythroxylum novogranatense</name>
    <dbReference type="NCBI Taxonomy" id="1862640"/>
    <lineage>
        <taxon>Eukaryota</taxon>
        <taxon>Viridiplantae</taxon>
        <taxon>Streptophyta</taxon>
        <taxon>Embryophyta</taxon>
        <taxon>Tracheophyta</taxon>
        <taxon>Spermatophyta</taxon>
        <taxon>Magnoliopsida</taxon>
        <taxon>eudicotyledons</taxon>
        <taxon>Gunneridae</taxon>
        <taxon>Pentapetalae</taxon>
        <taxon>rosids</taxon>
        <taxon>fabids</taxon>
        <taxon>Malpighiales</taxon>
        <taxon>Erythroxylaceae</taxon>
        <taxon>Erythroxylum</taxon>
    </lineage>
</organism>
<evidence type="ECO:0000256" key="7">
    <source>
        <dbReference type="PROSITE-ProRule" id="PRU00283"/>
    </source>
</evidence>
<keyword evidence="12" id="KW-1185">Reference proteome</keyword>
<dbReference type="Pfam" id="PF00225">
    <property type="entry name" value="Kinesin"/>
    <property type="match status" value="1"/>
</dbReference>
<comment type="caution">
    <text evidence="11">The sequence shown here is derived from an EMBL/GenBank/DDBJ whole genome shotgun (WGS) entry which is preliminary data.</text>
</comment>
<protein>
    <recommendedName>
        <fullName evidence="10">Kinesin motor domain-containing protein</fullName>
    </recommendedName>
</protein>
<comment type="similarity">
    <text evidence="6">Belongs to the TRAFAC class myosin-kinesin ATPase superfamily. Kinesin family. KIN-12 subfamily.</text>
</comment>
<evidence type="ECO:0000256" key="2">
    <source>
        <dbReference type="ARBA" id="ARBA00022741"/>
    </source>
</evidence>
<feature type="region of interest" description="Disordered" evidence="9">
    <location>
        <begin position="1"/>
        <end position="20"/>
    </location>
</feature>
<evidence type="ECO:0000256" key="3">
    <source>
        <dbReference type="ARBA" id="ARBA00022840"/>
    </source>
</evidence>
<feature type="region of interest" description="Disordered" evidence="9">
    <location>
        <begin position="28"/>
        <end position="133"/>
    </location>
</feature>
<evidence type="ECO:0000313" key="11">
    <source>
        <dbReference type="EMBL" id="KAJ8766501.1"/>
    </source>
</evidence>
<feature type="domain" description="Kinesin motor" evidence="10">
    <location>
        <begin position="149"/>
        <end position="486"/>
    </location>
</feature>
<dbReference type="GO" id="GO:0005874">
    <property type="term" value="C:microtubule"/>
    <property type="evidence" value="ECO:0007669"/>
    <property type="project" value="UniProtKB-KW"/>
</dbReference>
<dbReference type="InterPro" id="IPR027417">
    <property type="entry name" value="P-loop_NTPase"/>
</dbReference>
<dbReference type="GO" id="GO:0007018">
    <property type="term" value="P:microtubule-based movement"/>
    <property type="evidence" value="ECO:0007669"/>
    <property type="project" value="InterPro"/>
</dbReference>
<keyword evidence="2 7" id="KW-0547">Nucleotide-binding</keyword>
<feature type="compositionally biased region" description="Low complexity" evidence="9">
    <location>
        <begin position="66"/>
        <end position="81"/>
    </location>
</feature>